<dbReference type="EMBL" id="BSOA01000008">
    <property type="protein sequence ID" value="GLQ87583.1"/>
    <property type="molecule type" value="Genomic_DNA"/>
</dbReference>
<evidence type="ECO:0000313" key="8">
    <source>
        <dbReference type="Proteomes" id="UP001156627"/>
    </source>
</evidence>
<dbReference type="InterPro" id="IPR002938">
    <property type="entry name" value="FAD-bd"/>
</dbReference>
<protein>
    <submittedName>
        <fullName evidence="7">Oxidoreductase</fullName>
    </submittedName>
</protein>
<evidence type="ECO:0000256" key="5">
    <source>
        <dbReference type="ARBA" id="ARBA00023033"/>
    </source>
</evidence>
<keyword evidence="3" id="KW-0274">FAD</keyword>
<accession>A0ABQ5XAF2</accession>
<dbReference type="InterPro" id="IPR050493">
    <property type="entry name" value="FAD-dep_Monooxygenase_BioMet"/>
</dbReference>
<evidence type="ECO:0000313" key="7">
    <source>
        <dbReference type="EMBL" id="GLQ87583.1"/>
    </source>
</evidence>
<feature type="domain" description="FAD-binding" evidence="6">
    <location>
        <begin position="6"/>
        <end position="338"/>
    </location>
</feature>
<evidence type="ECO:0000259" key="6">
    <source>
        <dbReference type="Pfam" id="PF01494"/>
    </source>
</evidence>
<dbReference type="PRINTS" id="PR00420">
    <property type="entry name" value="RNGMNOXGNASE"/>
</dbReference>
<evidence type="ECO:0000256" key="4">
    <source>
        <dbReference type="ARBA" id="ARBA00023002"/>
    </source>
</evidence>
<proteinExistence type="predicted"/>
<dbReference type="InterPro" id="IPR036188">
    <property type="entry name" value="FAD/NAD-bd_sf"/>
</dbReference>
<keyword evidence="2" id="KW-0285">Flavoprotein</keyword>
<name>A0ABQ5XAF2_9GAMM</name>
<dbReference type="RefSeq" id="WP_284331029.1">
    <property type="nucleotide sequence ID" value="NZ_BSOA01000008.1"/>
</dbReference>
<dbReference type="PANTHER" id="PTHR13789">
    <property type="entry name" value="MONOOXYGENASE"/>
    <property type="match status" value="1"/>
</dbReference>
<dbReference type="Proteomes" id="UP001156627">
    <property type="component" value="Unassembled WGS sequence"/>
</dbReference>
<comment type="caution">
    <text evidence="7">The sequence shown here is derived from an EMBL/GenBank/DDBJ whole genome shotgun (WGS) entry which is preliminary data.</text>
</comment>
<dbReference type="Pfam" id="PF01494">
    <property type="entry name" value="FAD_binding_3"/>
    <property type="match status" value="1"/>
</dbReference>
<evidence type="ECO:0000256" key="2">
    <source>
        <dbReference type="ARBA" id="ARBA00022630"/>
    </source>
</evidence>
<comment type="cofactor">
    <cofactor evidence="1">
        <name>FAD</name>
        <dbReference type="ChEBI" id="CHEBI:57692"/>
    </cofactor>
</comment>
<organism evidence="7 8">
    <name type="scientific">Dyella flagellata</name>
    <dbReference type="NCBI Taxonomy" id="1867833"/>
    <lineage>
        <taxon>Bacteria</taxon>
        <taxon>Pseudomonadati</taxon>
        <taxon>Pseudomonadota</taxon>
        <taxon>Gammaproteobacteria</taxon>
        <taxon>Lysobacterales</taxon>
        <taxon>Rhodanobacteraceae</taxon>
        <taxon>Dyella</taxon>
    </lineage>
</organism>
<reference evidence="8" key="1">
    <citation type="journal article" date="2019" name="Int. J. Syst. Evol. Microbiol.">
        <title>The Global Catalogue of Microorganisms (GCM) 10K type strain sequencing project: providing services to taxonomists for standard genome sequencing and annotation.</title>
        <authorList>
            <consortium name="The Broad Institute Genomics Platform"/>
            <consortium name="The Broad Institute Genome Sequencing Center for Infectious Disease"/>
            <person name="Wu L."/>
            <person name="Ma J."/>
        </authorList>
    </citation>
    <scope>NUCLEOTIDE SEQUENCE [LARGE SCALE GENOMIC DNA]</scope>
    <source>
        <strain evidence="8">NBRC 111981</strain>
    </source>
</reference>
<evidence type="ECO:0000256" key="3">
    <source>
        <dbReference type="ARBA" id="ARBA00022827"/>
    </source>
</evidence>
<keyword evidence="5" id="KW-0503">Monooxygenase</keyword>
<dbReference type="PANTHER" id="PTHR13789:SF318">
    <property type="entry name" value="GERANYLGERANYL DIPHOSPHATE REDUCTASE"/>
    <property type="match status" value="1"/>
</dbReference>
<evidence type="ECO:0000256" key="1">
    <source>
        <dbReference type="ARBA" id="ARBA00001974"/>
    </source>
</evidence>
<keyword evidence="4" id="KW-0560">Oxidoreductase</keyword>
<gene>
    <name evidence="7" type="ORF">GCM10007898_11490</name>
</gene>
<sequence>MQGRLRIAIVGYGTAGQAAALMLHAQGHELTVFEQAPALRPIGAGFLLQPTGFGVLVGLGLHEAALEQGQVIERLHGCNHRGRMVMDMRYGEHAAGCFGVGMTRGGLFTLLRDAYPQADRVLAGVCIEQLADDGRCLLDDKGERHGPFDLIVSADGAHSRLRRCVPRLAQRESMYPWGALWCLLRGDDWPHSRELRQRYAGTREMIGMLPVGRRVDHPGRWLTFYFSLPGDQVDAFDEHGFDRMRKRVAAIWPEAAQCLQGVDSPGQLNRARYRDVVMRVPVHGRMVLLGDAAHAMSPQLGQGVNMALLDAEALAQALAASSSVDEALQTYARNRRAHLAVYQRLSRWLTPLFQSERKALAVLRDLGFGPLSRLPLARGQMLKILTGTKAGWWR</sequence>
<dbReference type="SUPFAM" id="SSF51905">
    <property type="entry name" value="FAD/NAD(P)-binding domain"/>
    <property type="match status" value="1"/>
</dbReference>
<dbReference type="Gene3D" id="3.50.50.60">
    <property type="entry name" value="FAD/NAD(P)-binding domain"/>
    <property type="match status" value="1"/>
</dbReference>
<keyword evidence="8" id="KW-1185">Reference proteome</keyword>